<sequence length="161" mass="17831">MAPLLTTVSYQTSIISAIIISHYDPLHSAAQLEAIFSAFLPSKGFQRPQLPSFIQRPSSALFAVACPFYAISTLSFYQLHKADLYQDHWLIIGVILSLFFCLHLPTQVPIAQRLQTCLPFGVNLALLASALMHWLMPSLRSETAPLSEEARYPAEKISAGI</sequence>
<comment type="caution">
    <text evidence="2">The sequence shown here is derived from an EMBL/GenBank/DDBJ whole genome shotgun (WGS) entry which is preliminary data.</text>
</comment>
<keyword evidence="1" id="KW-0472">Membrane</keyword>
<accession>A0A5M8PCJ1</accession>
<protein>
    <submittedName>
        <fullName evidence="2">Uncharacterized protein</fullName>
    </submittedName>
</protein>
<dbReference type="AlphaFoldDB" id="A0A5M8PCJ1"/>
<evidence type="ECO:0000313" key="2">
    <source>
        <dbReference type="EMBL" id="KAA6406654.1"/>
    </source>
</evidence>
<reference evidence="2 3" key="1">
    <citation type="submission" date="2019-09" db="EMBL/GenBank/DDBJ databases">
        <title>The hologenome of the rock-dwelling lichen Lasallia pustulata.</title>
        <authorList>
            <person name="Greshake Tzovaras B."/>
            <person name="Segers F."/>
            <person name="Bicker A."/>
            <person name="Dal Grande F."/>
            <person name="Otte J."/>
            <person name="Hankeln T."/>
            <person name="Schmitt I."/>
            <person name="Ebersberger I."/>
        </authorList>
    </citation>
    <scope>NUCLEOTIDE SEQUENCE [LARGE SCALE GENOMIC DNA]</scope>
    <source>
        <strain evidence="2">A1-1</strain>
    </source>
</reference>
<feature type="transmembrane region" description="Helical" evidence="1">
    <location>
        <begin position="89"/>
        <end position="105"/>
    </location>
</feature>
<keyword evidence="1" id="KW-0812">Transmembrane</keyword>
<proteinExistence type="predicted"/>
<dbReference type="Proteomes" id="UP000324767">
    <property type="component" value="Unassembled WGS sequence"/>
</dbReference>
<gene>
    <name evidence="2" type="ORF">FRX48_09586</name>
</gene>
<keyword evidence="1" id="KW-1133">Transmembrane helix</keyword>
<feature type="transmembrane region" description="Helical" evidence="1">
    <location>
        <begin position="117"/>
        <end position="136"/>
    </location>
</feature>
<feature type="transmembrane region" description="Helical" evidence="1">
    <location>
        <begin position="59"/>
        <end position="77"/>
    </location>
</feature>
<name>A0A5M8PCJ1_9LECA</name>
<dbReference type="EMBL" id="VXIT01000024">
    <property type="protein sequence ID" value="KAA6406654.1"/>
    <property type="molecule type" value="Genomic_DNA"/>
</dbReference>
<evidence type="ECO:0000313" key="3">
    <source>
        <dbReference type="Proteomes" id="UP000324767"/>
    </source>
</evidence>
<organism evidence="2 3">
    <name type="scientific">Lasallia pustulata</name>
    <dbReference type="NCBI Taxonomy" id="136370"/>
    <lineage>
        <taxon>Eukaryota</taxon>
        <taxon>Fungi</taxon>
        <taxon>Dikarya</taxon>
        <taxon>Ascomycota</taxon>
        <taxon>Pezizomycotina</taxon>
        <taxon>Lecanoromycetes</taxon>
        <taxon>OSLEUM clade</taxon>
        <taxon>Umbilicariomycetidae</taxon>
        <taxon>Umbilicariales</taxon>
        <taxon>Umbilicariaceae</taxon>
        <taxon>Lasallia</taxon>
    </lineage>
</organism>
<evidence type="ECO:0000256" key="1">
    <source>
        <dbReference type="SAM" id="Phobius"/>
    </source>
</evidence>